<proteinExistence type="predicted"/>
<keyword evidence="1" id="KW-1133">Transmembrane helix</keyword>
<evidence type="ECO:0000313" key="2">
    <source>
        <dbReference type="EMBL" id="VDD38822.1"/>
    </source>
</evidence>
<evidence type="ECO:0000256" key="1">
    <source>
        <dbReference type="SAM" id="Phobius"/>
    </source>
</evidence>
<organism evidence="2">
    <name type="scientific">Brassica oleracea</name>
    <name type="common">Wild cabbage</name>
    <dbReference type="NCBI Taxonomy" id="3712"/>
    <lineage>
        <taxon>Eukaryota</taxon>
        <taxon>Viridiplantae</taxon>
        <taxon>Streptophyta</taxon>
        <taxon>Embryophyta</taxon>
        <taxon>Tracheophyta</taxon>
        <taxon>Spermatophyta</taxon>
        <taxon>Magnoliopsida</taxon>
        <taxon>eudicotyledons</taxon>
        <taxon>Gunneridae</taxon>
        <taxon>Pentapetalae</taxon>
        <taxon>rosids</taxon>
        <taxon>malvids</taxon>
        <taxon>Brassicales</taxon>
        <taxon>Brassicaceae</taxon>
        <taxon>Brassiceae</taxon>
        <taxon>Brassica</taxon>
    </lineage>
</organism>
<gene>
    <name evidence="2" type="ORF">BOLC7T44382H</name>
</gene>
<accession>A0A3P6F3D3</accession>
<reference evidence="2" key="1">
    <citation type="submission" date="2018-11" db="EMBL/GenBank/DDBJ databases">
        <authorList>
            <consortium name="Genoscope - CEA"/>
            <person name="William W."/>
        </authorList>
    </citation>
    <scope>NUCLEOTIDE SEQUENCE</scope>
</reference>
<feature type="transmembrane region" description="Helical" evidence="1">
    <location>
        <begin position="48"/>
        <end position="65"/>
    </location>
</feature>
<keyword evidence="1" id="KW-0812">Transmembrane</keyword>
<name>A0A3P6F3D3_BRAOL</name>
<dbReference type="AlphaFoldDB" id="A0A3P6F3D3"/>
<protein>
    <submittedName>
        <fullName evidence="2">Uncharacterized protein</fullName>
    </submittedName>
</protein>
<keyword evidence="1" id="KW-0472">Membrane</keyword>
<sequence>MRANMKARPKGIEKERLRSEAFCPLFLSHRMVKFTGAKTRVLLWKLPLLQQVILSSCWILFLRLCRSHRRNPLQKSQPSKLTTALLWALVIKWQLWPCNRLPQQKRYQLSRLRTPLSSSTMTCLKEACVLI</sequence>
<dbReference type="EMBL" id="LR031876">
    <property type="protein sequence ID" value="VDD38822.1"/>
    <property type="molecule type" value="Genomic_DNA"/>
</dbReference>